<evidence type="ECO:0000256" key="1">
    <source>
        <dbReference type="SAM" id="MobiDB-lite"/>
    </source>
</evidence>
<name>Q8VJH6_MYCTO</name>
<dbReference type="EMBL" id="AE000516">
    <property type="protein sequence ID" value="AAK46858.1"/>
    <property type="molecule type" value="Genomic_DNA"/>
</dbReference>
<protein>
    <submittedName>
        <fullName evidence="2">Uncharacterized protein</fullName>
    </submittedName>
</protein>
<dbReference type="Proteomes" id="UP000001020">
    <property type="component" value="Chromosome"/>
</dbReference>
<gene>
    <name evidence="2" type="ordered locus">MT2554.2</name>
</gene>
<proteinExistence type="predicted"/>
<dbReference type="KEGG" id="mtc:MT2554.2"/>
<evidence type="ECO:0000313" key="3">
    <source>
        <dbReference type="Proteomes" id="UP000001020"/>
    </source>
</evidence>
<evidence type="ECO:0000313" key="2">
    <source>
        <dbReference type="EMBL" id="AAK46858.1"/>
    </source>
</evidence>
<feature type="region of interest" description="Disordered" evidence="1">
    <location>
        <begin position="86"/>
        <end position="106"/>
    </location>
</feature>
<dbReference type="HOGENOM" id="CLU_2220278_0_0_11"/>
<organism evidence="2 3">
    <name type="scientific">Mycobacterium tuberculosis (strain CDC 1551 / Oshkosh)</name>
    <dbReference type="NCBI Taxonomy" id="83331"/>
    <lineage>
        <taxon>Bacteria</taxon>
        <taxon>Bacillati</taxon>
        <taxon>Actinomycetota</taxon>
        <taxon>Actinomycetes</taxon>
        <taxon>Mycobacteriales</taxon>
        <taxon>Mycobacteriaceae</taxon>
        <taxon>Mycobacterium</taxon>
        <taxon>Mycobacterium tuberculosis complex</taxon>
    </lineage>
</organism>
<reference evidence="2 3" key="1">
    <citation type="journal article" date="2002" name="J. Bacteriol.">
        <title>Whole-genome comparison of Mycobacterium tuberculosis clinical and laboratory strains.</title>
        <authorList>
            <person name="Fleischmann R.D."/>
            <person name="Alland D."/>
            <person name="Eisen J.A."/>
            <person name="Carpenter L."/>
            <person name="White O."/>
            <person name="Peterson J."/>
            <person name="DeBoy R."/>
            <person name="Dodson R."/>
            <person name="Gwinn M."/>
            <person name="Haft D."/>
            <person name="Hickey E."/>
            <person name="Kolonay J.F."/>
            <person name="Nelson W.C."/>
            <person name="Umayam L.A."/>
            <person name="Ermolaeva M."/>
            <person name="Salzberg S.L."/>
            <person name="Delcher A."/>
            <person name="Utterback T."/>
            <person name="Weidman J."/>
            <person name="Khouri H."/>
            <person name="Gill J."/>
            <person name="Mikula A."/>
            <person name="Bishai W."/>
            <person name="Jacobs Jr W.R.Jr."/>
            <person name="Venter J.C."/>
            <person name="Fraser C.M."/>
        </authorList>
    </citation>
    <scope>NUCLEOTIDE SEQUENCE [LARGE SCALE GENOMIC DNA]</scope>
    <source>
        <strain evidence="3">CDC 1551 / Oshkosh</strain>
    </source>
</reference>
<dbReference type="AlphaFoldDB" id="Q8VJH6"/>
<sequence length="106" mass="11679">MLAPLAGTLALMGIEFLSCPWTRTAPRSESAWTLATPPRVWRCTPIARVTRPLTQFTGVPFAVLAAALTALHLTAWRTAFGFSERWENGQPSGSWRLRNATPPTRS</sequence>
<accession>Q8VJH6</accession>
<keyword evidence="3" id="KW-1185">Reference proteome</keyword>